<dbReference type="RefSeq" id="WP_102244628.1">
    <property type="nucleotide sequence ID" value="NZ_CP025704.1"/>
</dbReference>
<dbReference type="GO" id="GO:0008784">
    <property type="term" value="F:alanine racemase activity"/>
    <property type="evidence" value="ECO:0007669"/>
    <property type="project" value="InterPro"/>
</dbReference>
<dbReference type="KEGG" id="bsto:C0V70_14730"/>
<dbReference type="Pfam" id="PF00842">
    <property type="entry name" value="Ala_racemase_C"/>
    <property type="match status" value="1"/>
</dbReference>
<accession>A0A2K9NV09</accession>
<dbReference type="AlphaFoldDB" id="A0A2K9NV09"/>
<evidence type="ECO:0000313" key="7">
    <source>
        <dbReference type="Proteomes" id="UP000235584"/>
    </source>
</evidence>
<evidence type="ECO:0000256" key="2">
    <source>
        <dbReference type="ARBA" id="ARBA00022898"/>
    </source>
</evidence>
<dbReference type="SUPFAM" id="SSF50621">
    <property type="entry name" value="Alanine racemase C-terminal domain-like"/>
    <property type="match status" value="1"/>
</dbReference>
<dbReference type="PANTHER" id="PTHR30511">
    <property type="entry name" value="ALANINE RACEMASE"/>
    <property type="match status" value="1"/>
</dbReference>
<dbReference type="InterPro" id="IPR001608">
    <property type="entry name" value="Ala_racemase_N"/>
</dbReference>
<evidence type="ECO:0000256" key="3">
    <source>
        <dbReference type="ARBA" id="ARBA00023235"/>
    </source>
</evidence>
<dbReference type="GO" id="GO:0005829">
    <property type="term" value="C:cytosol"/>
    <property type="evidence" value="ECO:0007669"/>
    <property type="project" value="TreeGrafter"/>
</dbReference>
<dbReference type="PANTHER" id="PTHR30511:SF0">
    <property type="entry name" value="ALANINE RACEMASE, CATABOLIC-RELATED"/>
    <property type="match status" value="1"/>
</dbReference>
<gene>
    <name evidence="6" type="primary">alr</name>
    <name evidence="6" type="ORF">C0V70_14730</name>
</gene>
<dbReference type="Gene3D" id="3.20.20.10">
    <property type="entry name" value="Alanine racemase"/>
    <property type="match status" value="1"/>
</dbReference>
<keyword evidence="7" id="KW-1185">Reference proteome</keyword>
<dbReference type="InterPro" id="IPR011079">
    <property type="entry name" value="Ala_racemase_C"/>
</dbReference>
<dbReference type="InterPro" id="IPR009006">
    <property type="entry name" value="Ala_racemase/Decarboxylase_C"/>
</dbReference>
<dbReference type="OrthoDB" id="9801978at2"/>
<sequence length="379" mass="42947">MKFRSRLVVNLDHFAYNINQIRKISPKAQILCMIKADGYGHGMIPMARYAITEMGIREFGCATIGEALKLREELNELEFDIYVFSDIQLELLENADIYLKRRIIPVISNVSELDYILHTPEFRHFPICLKFNTGMNRLGLDPNDTPLIVNKLKQHGRNSVHHLISHYANASSDMNAHEVNVLQRTRFGEIKKFFRDSGITLERTSQSNSGTIEQKVGLPENSDDTHVRPGLMLYGPSSLNSGVPGNFEGKLVSKLETYILRTFEVKKGDVVGYNSTPCPEDGLIAILAIGYGDGFFNRYSGAHLYHKGFEGVIIGRVSMDMTHVFFPKEASDHIRAHEIFTIWGAKDGDLQSFCSETKIIPYEVFCALLPRVPRVYRLN</sequence>
<evidence type="ECO:0000313" key="6">
    <source>
        <dbReference type="EMBL" id="AUN99337.1"/>
    </source>
</evidence>
<feature type="binding site" evidence="5">
    <location>
        <position position="137"/>
    </location>
    <ligand>
        <name>substrate</name>
    </ligand>
</feature>
<name>A0A2K9NV09_BACTC</name>
<feature type="binding site" evidence="5">
    <location>
        <position position="319"/>
    </location>
    <ligand>
        <name>substrate</name>
    </ligand>
</feature>
<dbReference type="Gene3D" id="2.40.37.10">
    <property type="entry name" value="Lyase, Ornithine Decarboxylase, Chain A, domain 1"/>
    <property type="match status" value="1"/>
</dbReference>
<dbReference type="InterPro" id="IPR000821">
    <property type="entry name" value="Ala_racemase"/>
</dbReference>
<evidence type="ECO:0000256" key="4">
    <source>
        <dbReference type="PIRSR" id="PIRSR600821-50"/>
    </source>
</evidence>
<dbReference type="Pfam" id="PF01168">
    <property type="entry name" value="Ala_racemase_N"/>
    <property type="match status" value="1"/>
</dbReference>
<dbReference type="GO" id="GO:0030170">
    <property type="term" value="F:pyridoxal phosphate binding"/>
    <property type="evidence" value="ECO:0007669"/>
    <property type="project" value="TreeGrafter"/>
</dbReference>
<keyword evidence="2 4" id="KW-0663">Pyridoxal phosphate</keyword>
<dbReference type="PRINTS" id="PR00992">
    <property type="entry name" value="ALARACEMASE"/>
</dbReference>
<dbReference type="SMART" id="SM01005">
    <property type="entry name" value="Ala_racemase_C"/>
    <property type="match status" value="1"/>
</dbReference>
<dbReference type="SUPFAM" id="SSF51419">
    <property type="entry name" value="PLP-binding barrel"/>
    <property type="match status" value="1"/>
</dbReference>
<proteinExistence type="predicted"/>
<dbReference type="NCBIfam" id="TIGR00492">
    <property type="entry name" value="alr"/>
    <property type="match status" value="1"/>
</dbReference>
<keyword evidence="3" id="KW-0413">Isomerase</keyword>
<evidence type="ECO:0000256" key="5">
    <source>
        <dbReference type="PIRSR" id="PIRSR600821-52"/>
    </source>
</evidence>
<comment type="cofactor">
    <cofactor evidence="1 4">
        <name>pyridoxal 5'-phosphate</name>
        <dbReference type="ChEBI" id="CHEBI:597326"/>
    </cofactor>
</comment>
<evidence type="ECO:0000256" key="1">
    <source>
        <dbReference type="ARBA" id="ARBA00001933"/>
    </source>
</evidence>
<dbReference type="Proteomes" id="UP000235584">
    <property type="component" value="Chromosome"/>
</dbReference>
<protein>
    <submittedName>
        <fullName evidence="6">Alanine racemase</fullName>
    </submittedName>
</protein>
<dbReference type="InterPro" id="IPR029066">
    <property type="entry name" value="PLP-binding_barrel"/>
</dbReference>
<dbReference type="EMBL" id="CP025704">
    <property type="protein sequence ID" value="AUN99337.1"/>
    <property type="molecule type" value="Genomic_DNA"/>
</dbReference>
<dbReference type="GO" id="GO:0006522">
    <property type="term" value="P:alanine metabolic process"/>
    <property type="evidence" value="ECO:0007669"/>
    <property type="project" value="InterPro"/>
</dbReference>
<dbReference type="CDD" id="cd00430">
    <property type="entry name" value="PLPDE_III_AR"/>
    <property type="match status" value="1"/>
</dbReference>
<feature type="modified residue" description="N6-(pyridoxal phosphate)lysine" evidence="4">
    <location>
        <position position="35"/>
    </location>
</feature>
<organism evidence="6 7">
    <name type="scientific">Bacteriovorax stolpii</name>
    <name type="common">Bdellovibrio stolpii</name>
    <dbReference type="NCBI Taxonomy" id="960"/>
    <lineage>
        <taxon>Bacteria</taxon>
        <taxon>Pseudomonadati</taxon>
        <taxon>Bdellovibrionota</taxon>
        <taxon>Bacteriovoracia</taxon>
        <taxon>Bacteriovoracales</taxon>
        <taxon>Bacteriovoracaceae</taxon>
        <taxon>Bacteriovorax</taxon>
    </lineage>
</organism>
<reference evidence="6 7" key="1">
    <citation type="submission" date="2018-01" db="EMBL/GenBank/DDBJ databases">
        <title>Complete genome sequence of Bacteriovorax stolpii DSM12778.</title>
        <authorList>
            <person name="Tang B."/>
            <person name="Chang J."/>
        </authorList>
    </citation>
    <scope>NUCLEOTIDE SEQUENCE [LARGE SCALE GENOMIC DNA]</scope>
    <source>
        <strain evidence="6 7">DSM 12778</strain>
    </source>
</reference>